<evidence type="ECO:0000313" key="4">
    <source>
        <dbReference type="Proteomes" id="UP000001357"/>
    </source>
</evidence>
<protein>
    <recommendedName>
        <fullName evidence="2">Methyltransferase type 12 domain-containing protein</fullName>
    </recommendedName>
</protein>
<evidence type="ECO:0000256" key="1">
    <source>
        <dbReference type="SAM" id="MobiDB-lite"/>
    </source>
</evidence>
<reference evidence="3 4" key="1">
    <citation type="journal article" date="2008" name="Nature">
        <title>The genome of the choanoflagellate Monosiga brevicollis and the origin of metazoans.</title>
        <authorList>
            <consortium name="JGI Sequencing"/>
            <person name="King N."/>
            <person name="Westbrook M.J."/>
            <person name="Young S.L."/>
            <person name="Kuo A."/>
            <person name="Abedin M."/>
            <person name="Chapman J."/>
            <person name="Fairclough S."/>
            <person name="Hellsten U."/>
            <person name="Isogai Y."/>
            <person name="Letunic I."/>
            <person name="Marr M."/>
            <person name="Pincus D."/>
            <person name="Putnam N."/>
            <person name="Rokas A."/>
            <person name="Wright K.J."/>
            <person name="Zuzow R."/>
            <person name="Dirks W."/>
            <person name="Good M."/>
            <person name="Goodstein D."/>
            <person name="Lemons D."/>
            <person name="Li W."/>
            <person name="Lyons J.B."/>
            <person name="Morris A."/>
            <person name="Nichols S."/>
            <person name="Richter D.J."/>
            <person name="Salamov A."/>
            <person name="Bork P."/>
            <person name="Lim W.A."/>
            <person name="Manning G."/>
            <person name="Miller W.T."/>
            <person name="McGinnis W."/>
            <person name="Shapiro H."/>
            <person name="Tjian R."/>
            <person name="Grigoriev I.V."/>
            <person name="Rokhsar D."/>
        </authorList>
    </citation>
    <scope>NUCLEOTIDE SEQUENCE [LARGE SCALE GENOMIC DNA]</scope>
    <source>
        <strain evidence="4">MX1 / ATCC 50154</strain>
    </source>
</reference>
<feature type="region of interest" description="Disordered" evidence="1">
    <location>
        <begin position="153"/>
        <end position="172"/>
    </location>
</feature>
<dbReference type="InterPro" id="IPR029063">
    <property type="entry name" value="SAM-dependent_MTases_sf"/>
</dbReference>
<dbReference type="GeneID" id="5896101"/>
<dbReference type="CDD" id="cd02440">
    <property type="entry name" value="AdoMet_MTases"/>
    <property type="match status" value="1"/>
</dbReference>
<dbReference type="EMBL" id="CH991589">
    <property type="protein sequence ID" value="EDQ84336.1"/>
    <property type="molecule type" value="Genomic_DNA"/>
</dbReference>
<dbReference type="AlphaFoldDB" id="A9VDP2"/>
<name>A9VDP2_MONBE</name>
<accession>A9VDP2</accession>
<dbReference type="RefSeq" id="XP_001750832.1">
    <property type="nucleotide sequence ID" value="XM_001750780.1"/>
</dbReference>
<dbReference type="KEGG" id="mbr:MONBRDRAFT_39313"/>
<sequence length="456" mass="49559">MRDELRRAAYFGAGAAATWLLLRALTRGDEDPIVHRGVARADGAPAPTLDGESGKKNSSLSTESLKLVRAQLEAVPADALPDFVSHYLRLSKATLLRLAAESMTGGELLEHAEPDRFGFDVFSKLRWSGVEGADNETLGRWLKALVAVTPAASAEAETPMDDDADDASPQNEPGRRVALLERHLKVLREAAAATAERRQASAQVVETDNGFGVMLSQPSSTMQRWMRAAAAADTQGPHLDIGAAYGVASAPVLAAGARVVACDLSSTQLDLIAERASALLRDAPASDAVVLVPEVEQRLECLVGAVPGVLSRLSPPVHHVLASNVLHFLPPRALRLTLQRLYDAMAPGACLYVEADTPYMAGTWPLSWLYAWRRVLGSAFPGYFWFPASLRAWLLPHRLRAVDHYHMLDTRVLLRELRAVGFEIDELFYESLAPEQDAFGLVHDGREIVVAIACRR</sequence>
<evidence type="ECO:0000259" key="2">
    <source>
        <dbReference type="Pfam" id="PF08242"/>
    </source>
</evidence>
<dbReference type="Gene3D" id="3.40.50.150">
    <property type="entry name" value="Vaccinia Virus protein VP39"/>
    <property type="match status" value="1"/>
</dbReference>
<feature type="region of interest" description="Disordered" evidence="1">
    <location>
        <begin position="38"/>
        <end position="60"/>
    </location>
</feature>
<dbReference type="InterPro" id="IPR013217">
    <property type="entry name" value="Methyltransf_12"/>
</dbReference>
<dbReference type="InParanoid" id="A9VDP2"/>
<dbReference type="OMA" id="IMIECAT"/>
<dbReference type="SUPFAM" id="SSF53335">
    <property type="entry name" value="S-adenosyl-L-methionine-dependent methyltransferases"/>
    <property type="match status" value="1"/>
</dbReference>
<gene>
    <name evidence="3" type="ORF">MONBRDRAFT_39313</name>
</gene>
<evidence type="ECO:0000313" key="3">
    <source>
        <dbReference type="EMBL" id="EDQ84336.1"/>
    </source>
</evidence>
<dbReference type="Proteomes" id="UP000001357">
    <property type="component" value="Unassembled WGS sequence"/>
</dbReference>
<dbReference type="Pfam" id="PF08242">
    <property type="entry name" value="Methyltransf_12"/>
    <property type="match status" value="1"/>
</dbReference>
<feature type="domain" description="Methyltransferase type 12" evidence="2">
    <location>
        <begin position="239"/>
        <end position="351"/>
    </location>
</feature>
<proteinExistence type="predicted"/>
<organism evidence="3 4">
    <name type="scientific">Monosiga brevicollis</name>
    <name type="common">Choanoflagellate</name>
    <dbReference type="NCBI Taxonomy" id="81824"/>
    <lineage>
        <taxon>Eukaryota</taxon>
        <taxon>Choanoflagellata</taxon>
        <taxon>Craspedida</taxon>
        <taxon>Salpingoecidae</taxon>
        <taxon>Monosiga</taxon>
    </lineage>
</organism>
<keyword evidence="4" id="KW-1185">Reference proteome</keyword>